<dbReference type="AlphaFoldDB" id="A0A7S1E9X5"/>
<keyword evidence="1" id="KW-0106">Calcium</keyword>
<proteinExistence type="predicted"/>
<dbReference type="GO" id="GO:0005509">
    <property type="term" value="F:calcium ion binding"/>
    <property type="evidence" value="ECO:0007669"/>
    <property type="project" value="InterPro"/>
</dbReference>
<dbReference type="Pfam" id="PF13499">
    <property type="entry name" value="EF-hand_7"/>
    <property type="match status" value="1"/>
</dbReference>
<dbReference type="SUPFAM" id="SSF47473">
    <property type="entry name" value="EF-hand"/>
    <property type="match status" value="1"/>
</dbReference>
<sequence>MTASHVIRRSSLPTENTLHHFGVAHRNPANRRCSTSCSFYDPQLEGSRESLRSARPASRASMGGTLKPKHIARNSLDRHQERVLGNAYLQASRSKSPPKPKAPTGPTTLLHYLCSQPIRPPNVQGALRGAHARSFDSSIDTGRDRAADQMMAAHKYHGHSFKLQDTRLNYDKIRKSINTAFKEIDMDGNGAIDKLELAKVLEVIIPQGLEHPVDDVDAIFDEVDTDHSGDIGPDEFRAFLEETLSLAEERMVPMDLKTLVFTAFKDALSRVKRERNAVLKAFLEASSLFKCTSSGASQSEQSSRIFMVYNRLLACHVDASLLRNGQRGRRSFVTEVLKEVLDLALEVIAPLPADPTVAAAARRKAEESADLIMGALMGRTKPSEGQTDFNFSWMISFVQEWLVQLEKTELEGAGFGQLASGWHNLRRNMAVRSASSKELKMSAEALRTRMKGDRKAVSLDLSDAPKGFKGGLEAYMAI</sequence>
<reference evidence="4" key="1">
    <citation type="submission" date="2021-01" db="EMBL/GenBank/DDBJ databases">
        <authorList>
            <person name="Corre E."/>
            <person name="Pelletier E."/>
            <person name="Niang G."/>
            <person name="Scheremetjew M."/>
            <person name="Finn R."/>
            <person name="Kale V."/>
            <person name="Holt S."/>
            <person name="Cochrane G."/>
            <person name="Meng A."/>
            <person name="Brown T."/>
            <person name="Cohen L."/>
        </authorList>
    </citation>
    <scope>NUCLEOTIDE SEQUENCE</scope>
    <source>
        <strain evidence="4">CCMP644</strain>
    </source>
</reference>
<dbReference type="InterPro" id="IPR018247">
    <property type="entry name" value="EF_Hand_1_Ca_BS"/>
</dbReference>
<protein>
    <recommendedName>
        <fullName evidence="3">EF-hand domain-containing protein</fullName>
    </recommendedName>
</protein>
<dbReference type="InterPro" id="IPR011992">
    <property type="entry name" value="EF-hand-dom_pair"/>
</dbReference>
<dbReference type="CDD" id="cd00051">
    <property type="entry name" value="EFh"/>
    <property type="match status" value="1"/>
</dbReference>
<evidence type="ECO:0000313" key="4">
    <source>
        <dbReference type="EMBL" id="CAD8968883.1"/>
    </source>
</evidence>
<dbReference type="EMBL" id="HBFX01033012">
    <property type="protein sequence ID" value="CAD8968883.1"/>
    <property type="molecule type" value="Transcribed_RNA"/>
</dbReference>
<feature type="region of interest" description="Disordered" evidence="2">
    <location>
        <begin position="44"/>
        <end position="69"/>
    </location>
</feature>
<dbReference type="SMART" id="SM00054">
    <property type="entry name" value="EFh"/>
    <property type="match status" value="2"/>
</dbReference>
<evidence type="ECO:0000256" key="1">
    <source>
        <dbReference type="ARBA" id="ARBA00022837"/>
    </source>
</evidence>
<evidence type="ECO:0000259" key="3">
    <source>
        <dbReference type="PROSITE" id="PS50222"/>
    </source>
</evidence>
<gene>
    <name evidence="4" type="ORF">HAND00432_LOCUS19879</name>
</gene>
<evidence type="ECO:0000256" key="2">
    <source>
        <dbReference type="SAM" id="MobiDB-lite"/>
    </source>
</evidence>
<dbReference type="InterPro" id="IPR002048">
    <property type="entry name" value="EF_hand_dom"/>
</dbReference>
<feature type="domain" description="EF-hand" evidence="3">
    <location>
        <begin position="211"/>
        <end position="246"/>
    </location>
</feature>
<dbReference type="PROSITE" id="PS50222">
    <property type="entry name" value="EF_HAND_2"/>
    <property type="match status" value="2"/>
</dbReference>
<accession>A0A7S1E9X5</accession>
<dbReference type="Gene3D" id="1.10.238.10">
    <property type="entry name" value="EF-hand"/>
    <property type="match status" value="1"/>
</dbReference>
<name>A0A7S1E9X5_HEMAN</name>
<dbReference type="PROSITE" id="PS00018">
    <property type="entry name" value="EF_HAND_1"/>
    <property type="match status" value="2"/>
</dbReference>
<feature type="domain" description="EF-hand" evidence="3">
    <location>
        <begin position="172"/>
        <end position="207"/>
    </location>
</feature>
<organism evidence="4">
    <name type="scientific">Hemiselmis andersenii</name>
    <name type="common">Cryptophyte alga</name>
    <dbReference type="NCBI Taxonomy" id="464988"/>
    <lineage>
        <taxon>Eukaryota</taxon>
        <taxon>Cryptophyceae</taxon>
        <taxon>Cryptomonadales</taxon>
        <taxon>Hemiselmidaceae</taxon>
        <taxon>Hemiselmis</taxon>
    </lineage>
</organism>